<dbReference type="InterPro" id="IPR035418">
    <property type="entry name" value="AraC-bd_2"/>
</dbReference>
<feature type="domain" description="HTH araC/xylS-type" evidence="4">
    <location>
        <begin position="216"/>
        <end position="317"/>
    </location>
</feature>
<accession>A0ABS9HFI0</accession>
<dbReference type="InterPro" id="IPR050204">
    <property type="entry name" value="AraC_XylS_family_regulators"/>
</dbReference>
<evidence type="ECO:0000256" key="2">
    <source>
        <dbReference type="ARBA" id="ARBA00023125"/>
    </source>
</evidence>
<reference evidence="5 6" key="1">
    <citation type="submission" date="2022-01" db="EMBL/GenBank/DDBJ databases">
        <title>Nocardioides sp. nov., an actinomycete isolated from mining soil.</title>
        <authorList>
            <person name="Liu L."/>
        </authorList>
    </citation>
    <scope>NUCLEOTIDE SEQUENCE [LARGE SCALE GENOMIC DNA]</scope>
    <source>
        <strain evidence="5 6">KLBMP 9356</strain>
    </source>
</reference>
<dbReference type="Gene3D" id="1.10.10.60">
    <property type="entry name" value="Homeodomain-like"/>
    <property type="match status" value="1"/>
</dbReference>
<dbReference type="EMBL" id="JAKJHZ010000012">
    <property type="protein sequence ID" value="MCF6379897.1"/>
    <property type="molecule type" value="Genomic_DNA"/>
</dbReference>
<sequence length="328" mass="35957">MTEGSAPPAQAPGVVAFSTQDLPLEQRIELWESHNEDALIGLRCRTLTSAVLDATEINLQVSRVHLARVRGNSHVVERDTRMIQRRPSESVALFFSLVGEAFFYHDDGVRTLQPGQMLMCDADRPFMRGFSHGLEELVLKIPRSLFTEATGIDRVDQPRVVSFAAGTHAVAHTLATTVGRAARDADPEPVEEDTLLDLLAALTGNRERDTSAAHRAAAHTYIEQHLTDPNLSAENVAAAVGLSTRHLSRVFATAGTGFPRYVLGRRLDYARRLLEKPEATTLTVAEVAHHCGFASSAHFSSAFRTRFGETASDVRRRAASARSIRLDV</sequence>
<gene>
    <name evidence="5" type="ORF">L2K70_19975</name>
</gene>
<dbReference type="PANTHER" id="PTHR46796:SF6">
    <property type="entry name" value="ARAC SUBFAMILY"/>
    <property type="match status" value="1"/>
</dbReference>
<organism evidence="5 6">
    <name type="scientific">Nocardioides potassii</name>
    <dbReference type="NCBI Taxonomy" id="2911371"/>
    <lineage>
        <taxon>Bacteria</taxon>
        <taxon>Bacillati</taxon>
        <taxon>Actinomycetota</taxon>
        <taxon>Actinomycetes</taxon>
        <taxon>Propionibacteriales</taxon>
        <taxon>Nocardioidaceae</taxon>
        <taxon>Nocardioides</taxon>
    </lineage>
</organism>
<evidence type="ECO:0000256" key="1">
    <source>
        <dbReference type="ARBA" id="ARBA00023015"/>
    </source>
</evidence>
<keyword evidence="6" id="KW-1185">Reference proteome</keyword>
<dbReference type="SMART" id="SM00342">
    <property type="entry name" value="HTH_ARAC"/>
    <property type="match status" value="1"/>
</dbReference>
<dbReference type="PANTHER" id="PTHR46796">
    <property type="entry name" value="HTH-TYPE TRANSCRIPTIONAL ACTIVATOR RHAS-RELATED"/>
    <property type="match status" value="1"/>
</dbReference>
<dbReference type="PROSITE" id="PS01124">
    <property type="entry name" value="HTH_ARAC_FAMILY_2"/>
    <property type="match status" value="1"/>
</dbReference>
<name>A0ABS9HFI0_9ACTN</name>
<dbReference type="PRINTS" id="PR00032">
    <property type="entry name" value="HTHARAC"/>
</dbReference>
<evidence type="ECO:0000313" key="6">
    <source>
        <dbReference type="Proteomes" id="UP001201161"/>
    </source>
</evidence>
<comment type="caution">
    <text evidence="5">The sequence shown here is derived from an EMBL/GenBank/DDBJ whole genome shotgun (WGS) entry which is preliminary data.</text>
</comment>
<keyword evidence="2" id="KW-0238">DNA-binding</keyword>
<dbReference type="Proteomes" id="UP001201161">
    <property type="component" value="Unassembled WGS sequence"/>
</dbReference>
<keyword evidence="3" id="KW-0804">Transcription</keyword>
<dbReference type="RefSeq" id="WP_236405117.1">
    <property type="nucleotide sequence ID" value="NZ_JAKJHZ010000012.1"/>
</dbReference>
<dbReference type="InterPro" id="IPR018060">
    <property type="entry name" value="HTH_AraC"/>
</dbReference>
<dbReference type="InterPro" id="IPR018062">
    <property type="entry name" value="HTH_AraC-typ_CS"/>
</dbReference>
<evidence type="ECO:0000256" key="3">
    <source>
        <dbReference type="ARBA" id="ARBA00023163"/>
    </source>
</evidence>
<dbReference type="InterPro" id="IPR009057">
    <property type="entry name" value="Homeodomain-like_sf"/>
</dbReference>
<dbReference type="Pfam" id="PF14525">
    <property type="entry name" value="AraC_binding_2"/>
    <property type="match status" value="1"/>
</dbReference>
<dbReference type="PROSITE" id="PS00041">
    <property type="entry name" value="HTH_ARAC_FAMILY_1"/>
    <property type="match status" value="1"/>
</dbReference>
<keyword evidence="1" id="KW-0805">Transcription regulation</keyword>
<protein>
    <submittedName>
        <fullName evidence="5">AraC family transcriptional regulator</fullName>
    </submittedName>
</protein>
<evidence type="ECO:0000313" key="5">
    <source>
        <dbReference type="EMBL" id="MCF6379897.1"/>
    </source>
</evidence>
<evidence type="ECO:0000259" key="4">
    <source>
        <dbReference type="PROSITE" id="PS01124"/>
    </source>
</evidence>
<proteinExistence type="predicted"/>
<dbReference type="InterPro" id="IPR020449">
    <property type="entry name" value="Tscrpt_reg_AraC-type_HTH"/>
</dbReference>
<dbReference type="Pfam" id="PF12833">
    <property type="entry name" value="HTH_18"/>
    <property type="match status" value="1"/>
</dbReference>
<dbReference type="SUPFAM" id="SSF46689">
    <property type="entry name" value="Homeodomain-like"/>
    <property type="match status" value="1"/>
</dbReference>